<evidence type="ECO:0000313" key="2">
    <source>
        <dbReference type="EMBL" id="MFF8279588.1"/>
    </source>
</evidence>
<feature type="region of interest" description="Disordered" evidence="1">
    <location>
        <begin position="45"/>
        <end position="75"/>
    </location>
</feature>
<dbReference type="EMBL" id="JBIBSM010000016">
    <property type="protein sequence ID" value="MFF8279588.1"/>
    <property type="molecule type" value="Genomic_DNA"/>
</dbReference>
<evidence type="ECO:0000256" key="1">
    <source>
        <dbReference type="SAM" id="MobiDB-lite"/>
    </source>
</evidence>
<proteinExistence type="predicted"/>
<name>A0ABW6YIA0_9ACTN</name>
<reference evidence="2 3" key="1">
    <citation type="submission" date="2024-10" db="EMBL/GenBank/DDBJ databases">
        <title>The Natural Products Discovery Center: Release of the First 8490 Sequenced Strains for Exploring Actinobacteria Biosynthetic Diversity.</title>
        <authorList>
            <person name="Kalkreuter E."/>
            <person name="Kautsar S.A."/>
            <person name="Yang D."/>
            <person name="Bader C.D."/>
            <person name="Teijaro C.N."/>
            <person name="Fluegel L."/>
            <person name="Davis C.M."/>
            <person name="Simpson J.R."/>
            <person name="Lauterbach L."/>
            <person name="Steele A.D."/>
            <person name="Gui C."/>
            <person name="Meng S."/>
            <person name="Li G."/>
            <person name="Viehrig K."/>
            <person name="Ye F."/>
            <person name="Su P."/>
            <person name="Kiefer A.F."/>
            <person name="Nichols A."/>
            <person name="Cepeda A.J."/>
            <person name="Yan W."/>
            <person name="Fan B."/>
            <person name="Jiang Y."/>
            <person name="Adhikari A."/>
            <person name="Zheng C.-J."/>
            <person name="Schuster L."/>
            <person name="Cowan T.M."/>
            <person name="Smanski M.J."/>
            <person name="Chevrette M.G."/>
            <person name="De Carvalho L.P.S."/>
            <person name="Shen B."/>
        </authorList>
    </citation>
    <scope>NUCLEOTIDE SEQUENCE [LARGE SCALE GENOMIC DNA]</scope>
    <source>
        <strain evidence="2 3">NPDC015755</strain>
    </source>
</reference>
<accession>A0ABW6YIA0</accession>
<sequence length="75" mass="8174">MGTDTSCRTGESTLVNLSPLDDDKRNSKIDYIFFSETTAHATLSGDAVPCTSRTPRARSSRTWKRRPPGVPTAST</sequence>
<evidence type="ECO:0000313" key="3">
    <source>
        <dbReference type="Proteomes" id="UP001603013"/>
    </source>
</evidence>
<dbReference type="Proteomes" id="UP001603013">
    <property type="component" value="Unassembled WGS sequence"/>
</dbReference>
<organism evidence="2 3">
    <name type="scientific">Streptomyces lateritius</name>
    <dbReference type="NCBI Taxonomy" id="67313"/>
    <lineage>
        <taxon>Bacteria</taxon>
        <taxon>Bacillati</taxon>
        <taxon>Actinomycetota</taxon>
        <taxon>Actinomycetes</taxon>
        <taxon>Kitasatosporales</taxon>
        <taxon>Streptomycetaceae</taxon>
        <taxon>Streptomyces</taxon>
    </lineage>
</organism>
<comment type="caution">
    <text evidence="2">The sequence shown here is derived from an EMBL/GenBank/DDBJ whole genome shotgun (WGS) entry which is preliminary data.</text>
</comment>
<feature type="compositionally biased region" description="Basic residues" evidence="1">
    <location>
        <begin position="55"/>
        <end position="67"/>
    </location>
</feature>
<protein>
    <submittedName>
        <fullName evidence="2">Uncharacterized protein</fullName>
    </submittedName>
</protein>
<dbReference type="RefSeq" id="WP_391936529.1">
    <property type="nucleotide sequence ID" value="NZ_JBIBSM010000016.1"/>
</dbReference>
<keyword evidence="3" id="KW-1185">Reference proteome</keyword>
<gene>
    <name evidence="2" type="ORF">ACF05T_26280</name>
</gene>